<dbReference type="EMBL" id="CP047045">
    <property type="protein sequence ID" value="QGZ93699.1"/>
    <property type="molecule type" value="Genomic_DNA"/>
</dbReference>
<dbReference type="SUPFAM" id="SSF54909">
    <property type="entry name" value="Dimeric alpha+beta barrel"/>
    <property type="match status" value="1"/>
</dbReference>
<dbReference type="KEGG" id="tsv:DSM104635_00511"/>
<evidence type="ECO:0008006" key="3">
    <source>
        <dbReference type="Google" id="ProtNLM"/>
    </source>
</evidence>
<reference evidence="2" key="1">
    <citation type="submission" date="2019-12" db="EMBL/GenBank/DDBJ databases">
        <title>Complete genome of Terracaulis silvestris 0127_4.</title>
        <authorList>
            <person name="Vieira S."/>
            <person name="Riedel T."/>
            <person name="Sproer C."/>
            <person name="Pascual J."/>
            <person name="Boedeker C."/>
            <person name="Overmann J."/>
        </authorList>
    </citation>
    <scope>NUCLEOTIDE SEQUENCE [LARGE SCALE GENOMIC DNA]</scope>
    <source>
        <strain evidence="2">0127_4</strain>
    </source>
</reference>
<evidence type="ECO:0000313" key="1">
    <source>
        <dbReference type="EMBL" id="QGZ93699.1"/>
    </source>
</evidence>
<dbReference type="Pfam" id="PF07237">
    <property type="entry name" value="DUF1428"/>
    <property type="match status" value="1"/>
</dbReference>
<proteinExistence type="predicted"/>
<name>A0A6I6MH57_9CAUL</name>
<dbReference type="RefSeq" id="WP_158764698.1">
    <property type="nucleotide sequence ID" value="NZ_CP047045.1"/>
</dbReference>
<organism evidence="1 2">
    <name type="scientific">Terricaulis silvestris</name>
    <dbReference type="NCBI Taxonomy" id="2686094"/>
    <lineage>
        <taxon>Bacteria</taxon>
        <taxon>Pseudomonadati</taxon>
        <taxon>Pseudomonadota</taxon>
        <taxon>Alphaproteobacteria</taxon>
        <taxon>Caulobacterales</taxon>
        <taxon>Caulobacteraceae</taxon>
        <taxon>Terricaulis</taxon>
    </lineage>
</organism>
<keyword evidence="2" id="KW-1185">Reference proteome</keyword>
<accession>A0A6I6MH57</accession>
<sequence>MAYVQGAVIPVKTSNKEAYLKAIKLISAIYKESGALSTMDAWGVDVPDGTTTDFKKAVKAEPDETVVFSWMIWPDKATAEAASMKLRADPRMNPAEMPFDMRRMIFGGFEPLHETKA</sequence>
<dbReference type="PIRSF" id="PIRSF007028">
    <property type="entry name" value="UCP007028"/>
    <property type="match status" value="1"/>
</dbReference>
<dbReference type="Proteomes" id="UP000431269">
    <property type="component" value="Chromosome"/>
</dbReference>
<evidence type="ECO:0000313" key="2">
    <source>
        <dbReference type="Proteomes" id="UP000431269"/>
    </source>
</evidence>
<dbReference type="Gene3D" id="3.30.70.100">
    <property type="match status" value="1"/>
</dbReference>
<gene>
    <name evidence="1" type="ORF">DSM104635_00511</name>
</gene>
<protein>
    <recommendedName>
        <fullName evidence="3">RNA signal recognition particle</fullName>
    </recommendedName>
</protein>
<dbReference type="AlphaFoldDB" id="A0A6I6MH57"/>
<dbReference type="InterPro" id="IPR009874">
    <property type="entry name" value="DUF1428"/>
</dbReference>
<dbReference type="InterPro" id="IPR011008">
    <property type="entry name" value="Dimeric_a/b-barrel"/>
</dbReference>